<dbReference type="EMBL" id="JAFLCK010000019">
    <property type="protein sequence ID" value="MBN8661355.1"/>
    <property type="molecule type" value="Genomic_DNA"/>
</dbReference>
<comment type="subcellular location">
    <subcellularLocation>
        <location evidence="1 8">Cell membrane</location>
        <topology evidence="1 8">Multi-pass membrane protein</topology>
    </subcellularLocation>
</comment>
<dbReference type="Gene3D" id="3.60.110.10">
    <property type="entry name" value="Carbon-nitrogen hydrolase"/>
    <property type="match status" value="1"/>
</dbReference>
<dbReference type="NCBIfam" id="TIGR00546">
    <property type="entry name" value="lnt"/>
    <property type="match status" value="1"/>
</dbReference>
<comment type="caution">
    <text evidence="8">Lacks conserved residue(s) required for the propagation of feature annotation.</text>
</comment>
<keyword evidence="2 8" id="KW-1003">Cell membrane</keyword>
<comment type="pathway">
    <text evidence="8">Protein modification; lipoprotein biosynthesis (N-acyl transfer).</text>
</comment>
<keyword evidence="3 8" id="KW-0808">Transferase</keyword>
<dbReference type="HAMAP" id="MF_01148">
    <property type="entry name" value="Lnt"/>
    <property type="match status" value="1"/>
</dbReference>
<dbReference type="UniPathway" id="UPA00666"/>
<feature type="domain" description="CN hydrolase" evidence="10">
    <location>
        <begin position="296"/>
        <end position="543"/>
    </location>
</feature>
<dbReference type="PROSITE" id="PS50263">
    <property type="entry name" value="CN_HYDROLASE"/>
    <property type="match status" value="1"/>
</dbReference>
<feature type="transmembrane region" description="Helical" evidence="8">
    <location>
        <begin position="258"/>
        <end position="278"/>
    </location>
</feature>
<feature type="compositionally biased region" description="Polar residues" evidence="9">
    <location>
        <begin position="19"/>
        <end position="28"/>
    </location>
</feature>
<evidence type="ECO:0000256" key="1">
    <source>
        <dbReference type="ARBA" id="ARBA00004651"/>
    </source>
</evidence>
<evidence type="ECO:0000256" key="5">
    <source>
        <dbReference type="ARBA" id="ARBA00022989"/>
    </source>
</evidence>
<evidence type="ECO:0000313" key="11">
    <source>
        <dbReference type="EMBL" id="MBN8661355.1"/>
    </source>
</evidence>
<dbReference type="PANTHER" id="PTHR38686">
    <property type="entry name" value="APOLIPOPROTEIN N-ACYLTRANSFERASE"/>
    <property type="match status" value="1"/>
</dbReference>
<feature type="compositionally biased region" description="Polar residues" evidence="9">
    <location>
        <begin position="1"/>
        <end position="10"/>
    </location>
</feature>
<evidence type="ECO:0000256" key="6">
    <source>
        <dbReference type="ARBA" id="ARBA00023136"/>
    </source>
</evidence>
<name>A0A8J7TN18_9BACT</name>
<comment type="catalytic activity">
    <reaction evidence="8">
        <text>N-terminal S-1,2-diacyl-sn-glyceryl-L-cysteinyl-[lipoprotein] + a glycerophospholipid = N-acyl-S-1,2-diacyl-sn-glyceryl-L-cysteinyl-[lipoprotein] + a 2-acyl-sn-glycero-3-phospholipid + H(+)</text>
        <dbReference type="Rhea" id="RHEA:48228"/>
        <dbReference type="Rhea" id="RHEA-COMP:14681"/>
        <dbReference type="Rhea" id="RHEA-COMP:14684"/>
        <dbReference type="ChEBI" id="CHEBI:15378"/>
        <dbReference type="ChEBI" id="CHEBI:136912"/>
        <dbReference type="ChEBI" id="CHEBI:140656"/>
        <dbReference type="ChEBI" id="CHEBI:140657"/>
        <dbReference type="ChEBI" id="CHEBI:140660"/>
        <dbReference type="EC" id="2.3.1.269"/>
    </reaction>
</comment>
<feature type="transmembrane region" description="Helical" evidence="8">
    <location>
        <begin position="59"/>
        <end position="76"/>
    </location>
</feature>
<dbReference type="InterPro" id="IPR036526">
    <property type="entry name" value="C-N_Hydrolase_sf"/>
</dbReference>
<dbReference type="SUPFAM" id="SSF56317">
    <property type="entry name" value="Carbon-nitrogen hydrolase"/>
    <property type="match status" value="1"/>
</dbReference>
<keyword evidence="5 8" id="KW-1133">Transmembrane helix</keyword>
<dbReference type="Pfam" id="PF00795">
    <property type="entry name" value="CN_hydrolase"/>
    <property type="match status" value="1"/>
</dbReference>
<organism evidence="11 12">
    <name type="scientific">Candidatus Obscuribacter phosphatis</name>
    <dbReference type="NCBI Taxonomy" id="1906157"/>
    <lineage>
        <taxon>Bacteria</taxon>
        <taxon>Bacillati</taxon>
        <taxon>Candidatus Melainabacteria</taxon>
        <taxon>Candidatus Obscuribacterales</taxon>
        <taxon>Candidatus Obscuribacteraceae</taxon>
        <taxon>Candidatus Obscuribacter</taxon>
    </lineage>
</organism>
<dbReference type="InterPro" id="IPR045378">
    <property type="entry name" value="LNT_N"/>
</dbReference>
<evidence type="ECO:0000256" key="8">
    <source>
        <dbReference type="HAMAP-Rule" id="MF_01148"/>
    </source>
</evidence>
<dbReference type="Pfam" id="PF20154">
    <property type="entry name" value="LNT_N"/>
    <property type="match status" value="1"/>
</dbReference>
<dbReference type="AlphaFoldDB" id="A0A8J7TN18"/>
<evidence type="ECO:0000256" key="9">
    <source>
        <dbReference type="SAM" id="MobiDB-lite"/>
    </source>
</evidence>
<evidence type="ECO:0000313" key="12">
    <source>
        <dbReference type="Proteomes" id="UP000664277"/>
    </source>
</evidence>
<reference evidence="11" key="1">
    <citation type="submission" date="2021-02" db="EMBL/GenBank/DDBJ databases">
        <title>Genome-Resolved Metagenomics of a Microbial Community Performing Photosynthetic Biological Nutrient Removal.</title>
        <authorList>
            <person name="Mcdaniel E.A."/>
        </authorList>
    </citation>
    <scope>NUCLEOTIDE SEQUENCE</scope>
    <source>
        <strain evidence="11">UWPOB_OBS1</strain>
    </source>
</reference>
<proteinExistence type="inferred from homology"/>
<dbReference type="InterPro" id="IPR004563">
    <property type="entry name" value="Apolipo_AcylTrfase"/>
</dbReference>
<keyword evidence="4 8" id="KW-0812">Transmembrane</keyword>
<gene>
    <name evidence="8 11" type="primary">lnt</name>
    <name evidence="11" type="ORF">J0M35_13395</name>
</gene>
<evidence type="ECO:0000256" key="4">
    <source>
        <dbReference type="ARBA" id="ARBA00022692"/>
    </source>
</evidence>
<evidence type="ECO:0000256" key="2">
    <source>
        <dbReference type="ARBA" id="ARBA00022475"/>
    </source>
</evidence>
<evidence type="ECO:0000256" key="3">
    <source>
        <dbReference type="ARBA" id="ARBA00022679"/>
    </source>
</evidence>
<comment type="caution">
    <text evidence="11">The sequence shown here is derived from an EMBL/GenBank/DDBJ whole genome shotgun (WGS) entry which is preliminary data.</text>
</comment>
<comment type="function">
    <text evidence="8">Catalyzes the phospholipid dependent N-acylation of the N-terminal cysteine of apolipoprotein, the last step in lipoprotein maturation.</text>
</comment>
<dbReference type="GO" id="GO:0042158">
    <property type="term" value="P:lipoprotein biosynthetic process"/>
    <property type="evidence" value="ECO:0007669"/>
    <property type="project" value="UniProtKB-UniRule"/>
</dbReference>
<feature type="transmembrane region" description="Helical" evidence="8">
    <location>
        <begin position="83"/>
        <end position="103"/>
    </location>
</feature>
<evidence type="ECO:0000259" key="10">
    <source>
        <dbReference type="PROSITE" id="PS50263"/>
    </source>
</evidence>
<keyword evidence="6 8" id="KW-0472">Membrane</keyword>
<dbReference type="GO" id="GO:0005886">
    <property type="term" value="C:plasma membrane"/>
    <property type="evidence" value="ECO:0007669"/>
    <property type="project" value="UniProtKB-SubCell"/>
</dbReference>
<dbReference type="CDD" id="cd07571">
    <property type="entry name" value="ALP_N-acyl_transferase"/>
    <property type="match status" value="1"/>
</dbReference>
<dbReference type="PANTHER" id="PTHR38686:SF1">
    <property type="entry name" value="APOLIPOPROTEIN N-ACYLTRANSFERASE"/>
    <property type="match status" value="1"/>
</dbReference>
<dbReference type="EC" id="2.3.1.269" evidence="8"/>
<keyword evidence="7 8" id="KW-0012">Acyltransferase</keyword>
<accession>A0A8J7TN18</accession>
<feature type="region of interest" description="Disordered" evidence="9">
    <location>
        <begin position="1"/>
        <end position="28"/>
    </location>
</feature>
<feature type="transmembrane region" description="Helical" evidence="8">
    <location>
        <begin position="123"/>
        <end position="149"/>
    </location>
</feature>
<dbReference type="Proteomes" id="UP000664277">
    <property type="component" value="Unassembled WGS sequence"/>
</dbReference>
<protein>
    <recommendedName>
        <fullName evidence="8">Apolipoprotein N-acyltransferase</fullName>
        <shortName evidence="8">ALP N-acyltransferase</shortName>
        <ecNumber evidence="8">2.3.1.269</ecNumber>
    </recommendedName>
</protein>
<evidence type="ECO:0000256" key="7">
    <source>
        <dbReference type="ARBA" id="ARBA00023315"/>
    </source>
</evidence>
<feature type="transmembrane region" description="Helical" evidence="8">
    <location>
        <begin position="210"/>
        <end position="238"/>
    </location>
</feature>
<comment type="similarity">
    <text evidence="8">Belongs to the CN hydrolase family. Apolipoprotein N-acyltransferase subfamily.</text>
</comment>
<dbReference type="InterPro" id="IPR003010">
    <property type="entry name" value="C-N_Hydrolase"/>
</dbReference>
<dbReference type="GO" id="GO:0016410">
    <property type="term" value="F:N-acyltransferase activity"/>
    <property type="evidence" value="ECO:0007669"/>
    <property type="project" value="UniProtKB-UniRule"/>
</dbReference>
<sequence length="555" mass="60760">MPQAQLTKPNKTARKAGKTSPSAPSQKGNASGLPAFMQNPLFHLASGAVLGLSCPGFEQWYLAWFGLVPLFLSIFSTRSIFKLAGTGFCFGLGYSLVYLHWYLNLAPLDWMGFPGLTGLGLSVLAWLLVSGQQALLFGIFSVIVGKMPFCAGFTPKQSESQENSKSKWQLPMLSVVPLIYVLVMNKIGNSPDLLGVPWPMIEYSQYRQNMLIQGASVFGGIGLAYLIVTANLAIASLLANFIKPLAVEKLFAENKDTAYYYCLGTILLLGAYITPGLVEGSNLKTNRPLKVAVLEGSINIDMQKSATGGKIELPEIIERYKLLFKTAGKDCENALTVLPEGALPVYIQESPTTMEWLKKEALERKTDILAGAMDRPAVGHPYNAAFGVTSSGLRAEIYHKRFLVPLGEYTPLFVQYMPEWVRRWTNTPSGSGFMAGKQAGLISLNSVKAGPLICFECISPELTAATCREGAQLLVNISDLAWFHQSDCGRQMLAFSVFRAVENRRSLIFAANTGPSALIDPRGTIAEYKQQNESKVVCGEVQLNSRLTPFALWYR</sequence>